<keyword evidence="5" id="KW-1185">Reference proteome</keyword>
<dbReference type="SUPFAM" id="SSF46689">
    <property type="entry name" value="Homeodomain-like"/>
    <property type="match status" value="1"/>
</dbReference>
<evidence type="ECO:0000313" key="4">
    <source>
        <dbReference type="EMBL" id="WXB18099.1"/>
    </source>
</evidence>
<gene>
    <name evidence="4" type="ORF">LZC94_12665</name>
</gene>
<dbReference type="PANTHER" id="PTHR30055">
    <property type="entry name" value="HTH-TYPE TRANSCRIPTIONAL REGULATOR RUTR"/>
    <property type="match status" value="1"/>
</dbReference>
<protein>
    <submittedName>
        <fullName evidence="4">TetR/AcrR family transcriptional regulator</fullName>
    </submittedName>
</protein>
<dbReference type="Proteomes" id="UP001370348">
    <property type="component" value="Chromosome"/>
</dbReference>
<dbReference type="InterPro" id="IPR001647">
    <property type="entry name" value="HTH_TetR"/>
</dbReference>
<dbReference type="Gene3D" id="1.10.357.10">
    <property type="entry name" value="Tetracycline Repressor, domain 2"/>
    <property type="match status" value="1"/>
</dbReference>
<feature type="DNA-binding region" description="H-T-H motif" evidence="2">
    <location>
        <begin position="45"/>
        <end position="64"/>
    </location>
</feature>
<evidence type="ECO:0000256" key="2">
    <source>
        <dbReference type="PROSITE-ProRule" id="PRU00335"/>
    </source>
</evidence>
<organism evidence="4 5">
    <name type="scientific">Pendulispora albinea</name>
    <dbReference type="NCBI Taxonomy" id="2741071"/>
    <lineage>
        <taxon>Bacteria</taxon>
        <taxon>Pseudomonadati</taxon>
        <taxon>Myxococcota</taxon>
        <taxon>Myxococcia</taxon>
        <taxon>Myxococcales</taxon>
        <taxon>Sorangiineae</taxon>
        <taxon>Pendulisporaceae</taxon>
        <taxon>Pendulispora</taxon>
    </lineage>
</organism>
<sequence length="210" mass="23454">MANSNRVKIALEPPTPRSEIRTITPRDWADAALWAIGKSSVAELTIDRVARTLGVTKGSFYWHFKDRNALLGAAIQRWEVICTSQVIEELDALERPRDRLLRLLSTVFDEENNALEIAVLSASEHPLVAPVLTRVAARRLEYLVDTYRGMGLTPADARCSGLLAYSAYVGLLQIARFAPGELPTAQARERYIRYLSARLIPEAQRPRGAK</sequence>
<evidence type="ECO:0000259" key="3">
    <source>
        <dbReference type="PROSITE" id="PS50977"/>
    </source>
</evidence>
<dbReference type="InterPro" id="IPR050109">
    <property type="entry name" value="HTH-type_TetR-like_transc_reg"/>
</dbReference>
<dbReference type="InterPro" id="IPR009057">
    <property type="entry name" value="Homeodomain-like_sf"/>
</dbReference>
<keyword evidence="1 2" id="KW-0238">DNA-binding</keyword>
<reference evidence="4 5" key="1">
    <citation type="submission" date="2021-12" db="EMBL/GenBank/DDBJ databases">
        <title>Discovery of the Pendulisporaceae a myxobacterial family with distinct sporulation behavior and unique specialized metabolism.</title>
        <authorList>
            <person name="Garcia R."/>
            <person name="Popoff A."/>
            <person name="Bader C.D."/>
            <person name="Loehr J."/>
            <person name="Walesch S."/>
            <person name="Walt C."/>
            <person name="Boldt J."/>
            <person name="Bunk B."/>
            <person name="Haeckl F.J.F.P.J."/>
            <person name="Gunesch A.P."/>
            <person name="Birkelbach J."/>
            <person name="Nuebel U."/>
            <person name="Pietschmann T."/>
            <person name="Bach T."/>
            <person name="Mueller R."/>
        </authorList>
    </citation>
    <scope>NUCLEOTIDE SEQUENCE [LARGE SCALE GENOMIC DNA]</scope>
    <source>
        <strain evidence="4 5">MSr11954</strain>
    </source>
</reference>
<dbReference type="EMBL" id="CP089984">
    <property type="protein sequence ID" value="WXB18099.1"/>
    <property type="molecule type" value="Genomic_DNA"/>
</dbReference>
<dbReference type="Pfam" id="PF00440">
    <property type="entry name" value="TetR_N"/>
    <property type="match status" value="1"/>
</dbReference>
<dbReference type="PANTHER" id="PTHR30055:SF237">
    <property type="entry name" value="TRANSCRIPTIONAL REPRESSOR MCE3R"/>
    <property type="match status" value="1"/>
</dbReference>
<feature type="domain" description="HTH tetR-type" evidence="3">
    <location>
        <begin position="22"/>
        <end position="82"/>
    </location>
</feature>
<dbReference type="PROSITE" id="PS50977">
    <property type="entry name" value="HTH_TETR_2"/>
    <property type="match status" value="1"/>
</dbReference>
<evidence type="ECO:0000256" key="1">
    <source>
        <dbReference type="ARBA" id="ARBA00023125"/>
    </source>
</evidence>
<evidence type="ECO:0000313" key="5">
    <source>
        <dbReference type="Proteomes" id="UP001370348"/>
    </source>
</evidence>
<proteinExistence type="predicted"/>
<accession>A0ABZ2M4F4</accession>
<name>A0ABZ2M4F4_9BACT</name>
<dbReference type="RefSeq" id="WP_394827740.1">
    <property type="nucleotide sequence ID" value="NZ_CP089984.1"/>
</dbReference>